<organism evidence="2 3">
    <name type="scientific">Carboxylicivirga marina</name>
    <dbReference type="NCBI Taxonomy" id="2800988"/>
    <lineage>
        <taxon>Bacteria</taxon>
        <taxon>Pseudomonadati</taxon>
        <taxon>Bacteroidota</taxon>
        <taxon>Bacteroidia</taxon>
        <taxon>Marinilabiliales</taxon>
        <taxon>Marinilabiliaceae</taxon>
        <taxon>Carboxylicivirga</taxon>
    </lineage>
</organism>
<dbReference type="SUPFAM" id="SSF52833">
    <property type="entry name" value="Thioredoxin-like"/>
    <property type="match status" value="1"/>
</dbReference>
<dbReference type="PROSITE" id="PS51257">
    <property type="entry name" value="PROKAR_LIPOPROTEIN"/>
    <property type="match status" value="1"/>
</dbReference>
<dbReference type="RefSeq" id="WP_200463067.1">
    <property type="nucleotide sequence ID" value="NZ_JAENRR010000001.1"/>
</dbReference>
<dbReference type="Proteomes" id="UP000605676">
    <property type="component" value="Unassembled WGS sequence"/>
</dbReference>
<dbReference type="InterPro" id="IPR000866">
    <property type="entry name" value="AhpC/TSA"/>
</dbReference>
<dbReference type="PROSITE" id="PS51352">
    <property type="entry name" value="THIOREDOXIN_2"/>
    <property type="match status" value="1"/>
</dbReference>
<evidence type="ECO:0000259" key="1">
    <source>
        <dbReference type="PROSITE" id="PS51352"/>
    </source>
</evidence>
<gene>
    <name evidence="2" type="ORF">JIV24_00710</name>
</gene>
<proteinExistence type="predicted"/>
<dbReference type="InterPro" id="IPR013766">
    <property type="entry name" value="Thioredoxin_domain"/>
</dbReference>
<dbReference type="Gene3D" id="3.40.30.10">
    <property type="entry name" value="Glutaredoxin"/>
    <property type="match status" value="1"/>
</dbReference>
<dbReference type="CDD" id="cd02966">
    <property type="entry name" value="TlpA_like_family"/>
    <property type="match status" value="1"/>
</dbReference>
<comment type="caution">
    <text evidence="2">The sequence shown here is derived from an EMBL/GenBank/DDBJ whole genome shotgun (WGS) entry which is preliminary data.</text>
</comment>
<feature type="domain" description="Thioredoxin" evidence="1">
    <location>
        <begin position="255"/>
        <end position="393"/>
    </location>
</feature>
<accession>A0ABS1HDY2</accession>
<dbReference type="InterPro" id="IPR036249">
    <property type="entry name" value="Thioredoxin-like_sf"/>
</dbReference>
<evidence type="ECO:0000313" key="2">
    <source>
        <dbReference type="EMBL" id="MBK3515840.1"/>
    </source>
</evidence>
<sequence length="395" mass="45367">MNTIKTALVSAIVALSLLSCSLGSKTIEANIEGLGNDTLYIKAIPVSSYYDRESVILDTIVSKDDRFSYDVQSEEPVLFYVFPKQKVYKNAKGVNKRPAQYYMTFLVNSGSKIEVSGRLEEWQLSYKAEGGEAFNHDYSVSRDSYLNLYKQLHQCDLKLDSVMRHKGGFSLLNELTQKRRGLFRAPSEPLMNYIKQNPGKDLAAYYLFNQRVDTVVKYYNHLSADVRDGAFKSILEHKKRAYDEKMEAKNAVIDLVEGKTAPDFTLKSISGDSLNLNALQHQYVVLDFWGSWCGWCITGFPKMKKYYAKYKGDIEFVGIACKDKESKWRKVVAEQDLKWLNVINDKKGDDDLTKLYQVYSYPTKIILDRDRKIVGRFSGETADFYIRLDELIHNN</sequence>
<dbReference type="PANTHER" id="PTHR42852">
    <property type="entry name" value="THIOL:DISULFIDE INTERCHANGE PROTEIN DSBE"/>
    <property type="match status" value="1"/>
</dbReference>
<reference evidence="2 3" key="1">
    <citation type="submission" date="2021-01" db="EMBL/GenBank/DDBJ databases">
        <title>Carboxyliciviraga sp.nov., isolated from coastal sediments.</title>
        <authorList>
            <person name="Lu D."/>
            <person name="Zhang T."/>
        </authorList>
    </citation>
    <scope>NUCLEOTIDE SEQUENCE [LARGE SCALE GENOMIC DNA]</scope>
    <source>
        <strain evidence="2 3">N1Y132</strain>
    </source>
</reference>
<dbReference type="InterPro" id="IPR050553">
    <property type="entry name" value="Thioredoxin_ResA/DsbE_sf"/>
</dbReference>
<evidence type="ECO:0000313" key="3">
    <source>
        <dbReference type="Proteomes" id="UP000605676"/>
    </source>
</evidence>
<dbReference type="EMBL" id="JAENRR010000001">
    <property type="protein sequence ID" value="MBK3515840.1"/>
    <property type="molecule type" value="Genomic_DNA"/>
</dbReference>
<dbReference type="PANTHER" id="PTHR42852:SF13">
    <property type="entry name" value="PROTEIN DIPZ"/>
    <property type="match status" value="1"/>
</dbReference>
<keyword evidence="3" id="KW-1185">Reference proteome</keyword>
<dbReference type="Pfam" id="PF00578">
    <property type="entry name" value="AhpC-TSA"/>
    <property type="match status" value="1"/>
</dbReference>
<protein>
    <submittedName>
        <fullName evidence="2">AhpC/TSA family protein</fullName>
    </submittedName>
</protein>
<name>A0ABS1HDY2_9BACT</name>